<evidence type="ECO:0000313" key="2">
    <source>
        <dbReference type="Proteomes" id="UP000789901"/>
    </source>
</evidence>
<accession>A0ABN7W927</accession>
<feature type="non-terminal residue" evidence="1">
    <location>
        <position position="1"/>
    </location>
</feature>
<gene>
    <name evidence="1" type="ORF">GMARGA_LOCUS27842</name>
</gene>
<dbReference type="EMBL" id="CAJVQB010034675">
    <property type="protein sequence ID" value="CAG8821496.1"/>
    <property type="molecule type" value="Genomic_DNA"/>
</dbReference>
<name>A0ABN7W927_GIGMA</name>
<keyword evidence="2" id="KW-1185">Reference proteome</keyword>
<protein>
    <submittedName>
        <fullName evidence="1">27503_t:CDS:1</fullName>
    </submittedName>
</protein>
<sequence>ALIERLHSNKSSRHSSFNPLSLEGKCLPFNNYLHQYPYILTANGQFLTAMEIYKFAIQEVYEFCKKNLLVAFWYYFWSKWYNNKRWSLWAQSACTNKIPILKMIMFVKVKLEKTIKVSLEEFPICKHLILQKGVVLPDFFGKVQRNHQLPFLYKNGQDLIQNDSSNLNIYSNDLTNANQPDFELEHDCNTIYNQLIISTKKAFKLLEQQKIGGNFRWEQSVAKNFNPLIKMVNDIESYKKRRVMPLMQKDHNHNTLFFLL</sequence>
<organism evidence="1 2">
    <name type="scientific">Gigaspora margarita</name>
    <dbReference type="NCBI Taxonomy" id="4874"/>
    <lineage>
        <taxon>Eukaryota</taxon>
        <taxon>Fungi</taxon>
        <taxon>Fungi incertae sedis</taxon>
        <taxon>Mucoromycota</taxon>
        <taxon>Glomeromycotina</taxon>
        <taxon>Glomeromycetes</taxon>
        <taxon>Diversisporales</taxon>
        <taxon>Gigasporaceae</taxon>
        <taxon>Gigaspora</taxon>
    </lineage>
</organism>
<comment type="caution">
    <text evidence="1">The sequence shown here is derived from an EMBL/GenBank/DDBJ whole genome shotgun (WGS) entry which is preliminary data.</text>
</comment>
<dbReference type="Proteomes" id="UP000789901">
    <property type="component" value="Unassembled WGS sequence"/>
</dbReference>
<proteinExistence type="predicted"/>
<reference evidence="1 2" key="1">
    <citation type="submission" date="2021-06" db="EMBL/GenBank/DDBJ databases">
        <authorList>
            <person name="Kallberg Y."/>
            <person name="Tangrot J."/>
            <person name="Rosling A."/>
        </authorList>
    </citation>
    <scope>NUCLEOTIDE SEQUENCE [LARGE SCALE GENOMIC DNA]</scope>
    <source>
        <strain evidence="1 2">120-4 pot B 10/14</strain>
    </source>
</reference>
<evidence type="ECO:0000313" key="1">
    <source>
        <dbReference type="EMBL" id="CAG8821496.1"/>
    </source>
</evidence>